<evidence type="ECO:0000256" key="2">
    <source>
        <dbReference type="SAM" id="SignalP"/>
    </source>
</evidence>
<evidence type="ECO:0000256" key="1">
    <source>
        <dbReference type="SAM" id="MobiDB-lite"/>
    </source>
</evidence>
<gene>
    <name evidence="3" type="ORF">H4R20_004297</name>
</gene>
<accession>A0A9W8LT89</accession>
<proteinExistence type="predicted"/>
<organism evidence="3 4">
    <name type="scientific">Coemansia guatemalensis</name>
    <dbReference type="NCBI Taxonomy" id="2761395"/>
    <lineage>
        <taxon>Eukaryota</taxon>
        <taxon>Fungi</taxon>
        <taxon>Fungi incertae sedis</taxon>
        <taxon>Zoopagomycota</taxon>
        <taxon>Kickxellomycotina</taxon>
        <taxon>Kickxellomycetes</taxon>
        <taxon>Kickxellales</taxon>
        <taxon>Kickxellaceae</taxon>
        <taxon>Coemansia</taxon>
    </lineage>
</organism>
<feature type="region of interest" description="Disordered" evidence="1">
    <location>
        <begin position="73"/>
        <end position="92"/>
    </location>
</feature>
<evidence type="ECO:0000313" key="4">
    <source>
        <dbReference type="Proteomes" id="UP001140094"/>
    </source>
</evidence>
<comment type="caution">
    <text evidence="3">The sequence shown here is derived from an EMBL/GenBank/DDBJ whole genome shotgun (WGS) entry which is preliminary data.</text>
</comment>
<dbReference type="EMBL" id="JANBUO010001112">
    <property type="protein sequence ID" value="KAJ2799793.1"/>
    <property type="molecule type" value="Genomic_DNA"/>
</dbReference>
<sequence>MPALRLIFALFAIRAHAQQTPQPEPQAQPFTVSMETTYRPEITSSGTVEYSPIPLTPDLGQIAKSIAEQPSVAAAMRQAKNDGGFESTREEL</sequence>
<protein>
    <submittedName>
        <fullName evidence="3">Uncharacterized protein</fullName>
    </submittedName>
</protein>
<feature type="signal peptide" evidence="2">
    <location>
        <begin position="1"/>
        <end position="17"/>
    </location>
</feature>
<keyword evidence="4" id="KW-1185">Reference proteome</keyword>
<evidence type="ECO:0000313" key="3">
    <source>
        <dbReference type="EMBL" id="KAJ2799793.1"/>
    </source>
</evidence>
<feature type="chain" id="PRO_5040953759" evidence="2">
    <location>
        <begin position="18"/>
        <end position="92"/>
    </location>
</feature>
<reference evidence="3" key="1">
    <citation type="submission" date="2022-07" db="EMBL/GenBank/DDBJ databases">
        <title>Phylogenomic reconstructions and comparative analyses of Kickxellomycotina fungi.</title>
        <authorList>
            <person name="Reynolds N.K."/>
            <person name="Stajich J.E."/>
            <person name="Barry K."/>
            <person name="Grigoriev I.V."/>
            <person name="Crous P."/>
            <person name="Smith M.E."/>
        </authorList>
    </citation>
    <scope>NUCLEOTIDE SEQUENCE</scope>
    <source>
        <strain evidence="3">NRRL 1565</strain>
    </source>
</reference>
<dbReference type="AlphaFoldDB" id="A0A9W8LT89"/>
<name>A0A9W8LT89_9FUNG</name>
<dbReference type="OrthoDB" id="5579696at2759"/>
<dbReference type="Proteomes" id="UP001140094">
    <property type="component" value="Unassembled WGS sequence"/>
</dbReference>
<keyword evidence="2" id="KW-0732">Signal</keyword>